<dbReference type="EMBL" id="CAJNOL010003303">
    <property type="protein sequence ID" value="CAF1556900.1"/>
    <property type="molecule type" value="Genomic_DNA"/>
</dbReference>
<dbReference type="Gene3D" id="3.40.50.10140">
    <property type="entry name" value="Toll/interleukin-1 receptor homology (TIR) domain"/>
    <property type="match status" value="1"/>
</dbReference>
<dbReference type="PROSITE" id="PS50104">
    <property type="entry name" value="TIR"/>
    <property type="match status" value="1"/>
</dbReference>
<gene>
    <name evidence="3" type="ORF">JXQ802_LOCUS44053</name>
    <name evidence="2" type="ORF">PYM288_LOCUS28711</name>
</gene>
<dbReference type="Gene3D" id="1.25.10.10">
    <property type="entry name" value="Leucine-rich Repeat Variant"/>
    <property type="match status" value="1"/>
</dbReference>
<proteinExistence type="predicted"/>
<dbReference type="InterPro" id="IPR011989">
    <property type="entry name" value="ARM-like"/>
</dbReference>
<evidence type="ECO:0000313" key="2">
    <source>
        <dbReference type="EMBL" id="CAF1277521.1"/>
    </source>
</evidence>
<comment type="caution">
    <text evidence="3">The sequence shown here is derived from an EMBL/GenBank/DDBJ whole genome shotgun (WGS) entry which is preliminary data.</text>
</comment>
<dbReference type="GO" id="GO:0007165">
    <property type="term" value="P:signal transduction"/>
    <property type="evidence" value="ECO:0007669"/>
    <property type="project" value="InterPro"/>
</dbReference>
<dbReference type="InterPro" id="IPR016024">
    <property type="entry name" value="ARM-type_fold"/>
</dbReference>
<feature type="domain" description="TIR" evidence="1">
    <location>
        <begin position="308"/>
        <end position="448"/>
    </location>
</feature>
<organism evidence="3 4">
    <name type="scientific">Rotaria sordida</name>
    <dbReference type="NCBI Taxonomy" id="392033"/>
    <lineage>
        <taxon>Eukaryota</taxon>
        <taxon>Metazoa</taxon>
        <taxon>Spiralia</taxon>
        <taxon>Gnathifera</taxon>
        <taxon>Rotifera</taxon>
        <taxon>Eurotatoria</taxon>
        <taxon>Bdelloidea</taxon>
        <taxon>Philodinida</taxon>
        <taxon>Philodinidae</taxon>
        <taxon>Rotaria</taxon>
    </lineage>
</organism>
<evidence type="ECO:0000313" key="3">
    <source>
        <dbReference type="EMBL" id="CAF1556900.1"/>
    </source>
</evidence>
<dbReference type="InterPro" id="IPR000157">
    <property type="entry name" value="TIR_dom"/>
</dbReference>
<dbReference type="SUPFAM" id="SSF48371">
    <property type="entry name" value="ARM repeat"/>
    <property type="match status" value="1"/>
</dbReference>
<dbReference type="Proteomes" id="UP000663854">
    <property type="component" value="Unassembled WGS sequence"/>
</dbReference>
<dbReference type="Pfam" id="PF13676">
    <property type="entry name" value="TIR_2"/>
    <property type="match status" value="1"/>
</dbReference>
<dbReference type="SUPFAM" id="SSF52200">
    <property type="entry name" value="Toll/Interleukin receptor TIR domain"/>
    <property type="match status" value="1"/>
</dbReference>
<name>A0A815XF24_9BILA</name>
<dbReference type="PANTHER" id="PTHR46270">
    <property type="entry name" value="ARMADILLO-TYPE FOLD-RELATED"/>
    <property type="match status" value="1"/>
</dbReference>
<evidence type="ECO:0000313" key="4">
    <source>
        <dbReference type="Proteomes" id="UP000663870"/>
    </source>
</evidence>
<sequence length="664" mass="76671">MPWFLQWYSDYRDPENFVKILRMLLSEFTAWFTSCQPDTYFQCRSAVNSMIRHLNYFLIRPFESGNLKIISDEFYHDYCKLVLHWSSILSSTLKCPSNAIIVKSATQAIVQTLYNFTLHLNVLSFMKTVSNLIPMLLEITDDKLDEIQLYAYRCLGKMMIETDIKTIANPGKITAVHIEFITNTIDDPKQAERFYSLLESMKNYVQHDQVKVELIKQKVVPLLIKCVVETQFDPVKVQLIALEILLALSFDNNAYCILRQNQILMSHIRVLVGNTNPAESYLQRAAERLLWRLEKEEAIIQSTVLNVHKYDIMISYSHEDQQICFQIQEQLVKDGFRVWIDRDYLRGFIMAGIANAIENSECVLICMSSKYKQSPYCQLEAYYAFERGCRLIPIIIESNYKPDGWLGIIMINSSWPNTPCQMQRPSLIEDDDDDHTNNKNGKQLLSRSLTFDREPLKQKRIKRLSRSSPAIIEQRLQCLDRSLLSVDPLPYVRDMLNELSNTEAFLYARQCRVVAAKLRLCWSDVNEEIKSLLKHKEYTEAAIEHIRKDLIINKEILSQLLSTLGFRLPCTPQNNPITSSNSNLNNTNISTEATLLNENSLPLVGNLLAFRSDVIQVYQDATKLIEESCEIKKQAMNQIKDAKAYSLSVNQSIAQKLADIITLA</sequence>
<dbReference type="AlphaFoldDB" id="A0A815XF24"/>
<keyword evidence="4" id="KW-1185">Reference proteome</keyword>
<dbReference type="EMBL" id="CAJNOH010002172">
    <property type="protein sequence ID" value="CAF1277521.1"/>
    <property type="molecule type" value="Genomic_DNA"/>
</dbReference>
<evidence type="ECO:0000259" key="1">
    <source>
        <dbReference type="PROSITE" id="PS50104"/>
    </source>
</evidence>
<dbReference type="Proteomes" id="UP000663870">
    <property type="component" value="Unassembled WGS sequence"/>
</dbReference>
<accession>A0A815XF24</accession>
<dbReference type="PANTHER" id="PTHR46270:SF2">
    <property type="entry name" value="TIR DOMAIN-CONTAINING PROTEIN"/>
    <property type="match status" value="1"/>
</dbReference>
<reference evidence="3" key="1">
    <citation type="submission" date="2021-02" db="EMBL/GenBank/DDBJ databases">
        <authorList>
            <person name="Nowell W R."/>
        </authorList>
    </citation>
    <scope>NUCLEOTIDE SEQUENCE</scope>
</reference>
<protein>
    <recommendedName>
        <fullName evidence="1">TIR domain-containing protein</fullName>
    </recommendedName>
</protein>
<dbReference type="InterPro" id="IPR035897">
    <property type="entry name" value="Toll_tir_struct_dom_sf"/>
</dbReference>